<organism evidence="1 2">
    <name type="scientific">Cylicocyclus nassatus</name>
    <name type="common">Nematode worm</name>
    <dbReference type="NCBI Taxonomy" id="53992"/>
    <lineage>
        <taxon>Eukaryota</taxon>
        <taxon>Metazoa</taxon>
        <taxon>Ecdysozoa</taxon>
        <taxon>Nematoda</taxon>
        <taxon>Chromadorea</taxon>
        <taxon>Rhabditida</taxon>
        <taxon>Rhabditina</taxon>
        <taxon>Rhabditomorpha</taxon>
        <taxon>Strongyloidea</taxon>
        <taxon>Strongylidae</taxon>
        <taxon>Cylicocyclus</taxon>
    </lineage>
</organism>
<proteinExistence type="predicted"/>
<sequence length="103" mass="12183">MREQWPQSHRHSGSRQPYRLFEMIAERQLKCRESDQHSCFLASSVNSNCMTPRLDGEGWRRCHLRGQNYRADNILSNLRRRVMRFLYTWSVTSMPCALGASYA</sequence>
<keyword evidence="2" id="KW-1185">Reference proteome</keyword>
<accession>A0AA36DNC0</accession>
<evidence type="ECO:0000313" key="1">
    <source>
        <dbReference type="EMBL" id="CAJ0590846.1"/>
    </source>
</evidence>
<dbReference type="Proteomes" id="UP001176961">
    <property type="component" value="Unassembled WGS sequence"/>
</dbReference>
<evidence type="ECO:0000313" key="2">
    <source>
        <dbReference type="Proteomes" id="UP001176961"/>
    </source>
</evidence>
<protein>
    <submittedName>
        <fullName evidence="1">Uncharacterized protein</fullName>
    </submittedName>
</protein>
<dbReference type="AlphaFoldDB" id="A0AA36DNC0"/>
<reference evidence="1" key="1">
    <citation type="submission" date="2023-07" db="EMBL/GenBank/DDBJ databases">
        <authorList>
            <consortium name="CYATHOMIX"/>
        </authorList>
    </citation>
    <scope>NUCLEOTIDE SEQUENCE</scope>
    <source>
        <strain evidence="1">N/A</strain>
    </source>
</reference>
<dbReference type="EMBL" id="CATQJL010000001">
    <property type="protein sequence ID" value="CAJ0590846.1"/>
    <property type="molecule type" value="Genomic_DNA"/>
</dbReference>
<comment type="caution">
    <text evidence="1">The sequence shown here is derived from an EMBL/GenBank/DDBJ whole genome shotgun (WGS) entry which is preliminary data.</text>
</comment>
<gene>
    <name evidence="1" type="ORF">CYNAS_LOCUS2829</name>
</gene>
<feature type="non-terminal residue" evidence="1">
    <location>
        <position position="1"/>
    </location>
</feature>
<name>A0AA36DNC0_CYLNA</name>